<keyword evidence="3" id="KW-0965">Cell junction</keyword>
<feature type="transmembrane region" description="Helical" evidence="6">
    <location>
        <begin position="576"/>
        <end position="602"/>
    </location>
</feature>
<dbReference type="FunFam" id="1.20.80.10:FF:000006">
    <property type="entry name" value="FERM domain-containing protein 5 isoform X1"/>
    <property type="match status" value="1"/>
</dbReference>
<dbReference type="InterPro" id="IPR019747">
    <property type="entry name" value="FERM_CS"/>
</dbReference>
<gene>
    <name evidence="8" type="ORF">ONB1V03_LOCUS6149</name>
</gene>
<dbReference type="PRINTS" id="PR00661">
    <property type="entry name" value="ERMFAMILY"/>
</dbReference>
<protein>
    <recommendedName>
        <fullName evidence="2">Moesin/ezrin/radixin homolog 1</fullName>
    </recommendedName>
</protein>
<dbReference type="SMART" id="SM01195">
    <property type="entry name" value="FA"/>
    <property type="match status" value="1"/>
</dbReference>
<dbReference type="InterPro" id="IPR019748">
    <property type="entry name" value="FERM_central"/>
</dbReference>
<evidence type="ECO:0000256" key="3">
    <source>
        <dbReference type="ARBA" id="ARBA00022949"/>
    </source>
</evidence>
<dbReference type="PANTHER" id="PTHR23280:SF32">
    <property type="entry name" value="FI22325P1"/>
    <property type="match status" value="1"/>
</dbReference>
<dbReference type="GO" id="GO:0005912">
    <property type="term" value="C:adherens junction"/>
    <property type="evidence" value="ECO:0007669"/>
    <property type="project" value="UniProtKB-SubCell"/>
</dbReference>
<evidence type="ECO:0000256" key="6">
    <source>
        <dbReference type="SAM" id="Phobius"/>
    </source>
</evidence>
<dbReference type="SMART" id="SM00295">
    <property type="entry name" value="B41"/>
    <property type="match status" value="1"/>
</dbReference>
<dbReference type="OrthoDB" id="6266673at2759"/>
<dbReference type="Pfam" id="PF09380">
    <property type="entry name" value="FERM_C"/>
    <property type="match status" value="1"/>
</dbReference>
<dbReference type="PROSITE" id="PS50057">
    <property type="entry name" value="FERM_3"/>
    <property type="match status" value="1"/>
</dbReference>
<dbReference type="InterPro" id="IPR035963">
    <property type="entry name" value="FERM_2"/>
</dbReference>
<dbReference type="InterPro" id="IPR014847">
    <property type="entry name" value="FA"/>
</dbReference>
<evidence type="ECO:0000259" key="7">
    <source>
        <dbReference type="PROSITE" id="PS50057"/>
    </source>
</evidence>
<feature type="region of interest" description="Disordered" evidence="5">
    <location>
        <begin position="454"/>
        <end position="489"/>
    </location>
</feature>
<evidence type="ECO:0000313" key="9">
    <source>
        <dbReference type="Proteomes" id="UP000728032"/>
    </source>
</evidence>
<evidence type="ECO:0000256" key="5">
    <source>
        <dbReference type="SAM" id="MobiDB-lite"/>
    </source>
</evidence>
<dbReference type="CDD" id="cd14473">
    <property type="entry name" value="FERM_B-lobe"/>
    <property type="match status" value="1"/>
</dbReference>
<dbReference type="InterPro" id="IPR018979">
    <property type="entry name" value="FERM_N"/>
</dbReference>
<accession>A0A7R9LST7</accession>
<keyword evidence="6" id="KW-0812">Transmembrane</keyword>
<dbReference type="Proteomes" id="UP000728032">
    <property type="component" value="Unassembled WGS sequence"/>
</dbReference>
<evidence type="ECO:0000256" key="2">
    <source>
        <dbReference type="ARBA" id="ARBA00022025"/>
    </source>
</evidence>
<dbReference type="GO" id="GO:0005856">
    <property type="term" value="C:cytoskeleton"/>
    <property type="evidence" value="ECO:0007669"/>
    <property type="project" value="TreeGrafter"/>
</dbReference>
<feature type="region of interest" description="Disordered" evidence="5">
    <location>
        <begin position="408"/>
        <end position="434"/>
    </location>
</feature>
<dbReference type="GO" id="GO:0031032">
    <property type="term" value="P:actomyosin structure organization"/>
    <property type="evidence" value="ECO:0007669"/>
    <property type="project" value="TreeGrafter"/>
</dbReference>
<dbReference type="Gene3D" id="3.10.20.90">
    <property type="entry name" value="Phosphatidylinositol 3-kinase Catalytic Subunit, Chain A, domain 1"/>
    <property type="match status" value="2"/>
</dbReference>
<dbReference type="PRINTS" id="PR00935">
    <property type="entry name" value="BAND41"/>
</dbReference>
<feature type="compositionally biased region" description="Basic and acidic residues" evidence="5">
    <location>
        <begin position="455"/>
        <end position="470"/>
    </location>
</feature>
<proteinExistence type="predicted"/>
<dbReference type="SUPFAM" id="SSF50729">
    <property type="entry name" value="PH domain-like"/>
    <property type="match status" value="1"/>
</dbReference>
<feature type="compositionally biased region" description="Polar residues" evidence="5">
    <location>
        <begin position="518"/>
        <end position="536"/>
    </location>
</feature>
<feature type="region of interest" description="Disordered" evidence="5">
    <location>
        <begin position="518"/>
        <end position="544"/>
    </location>
</feature>
<dbReference type="GO" id="GO:0048731">
    <property type="term" value="P:system development"/>
    <property type="evidence" value="ECO:0007669"/>
    <property type="project" value="UniProtKB-ARBA"/>
</dbReference>
<dbReference type="SUPFAM" id="SSF47031">
    <property type="entry name" value="Second domain of FERM"/>
    <property type="match status" value="1"/>
</dbReference>
<dbReference type="InterPro" id="IPR019749">
    <property type="entry name" value="Band_41_domain"/>
</dbReference>
<keyword evidence="9" id="KW-1185">Reference proteome</keyword>
<dbReference type="GO" id="GO:0008092">
    <property type="term" value="F:cytoskeletal protein binding"/>
    <property type="evidence" value="ECO:0007669"/>
    <property type="project" value="InterPro"/>
</dbReference>
<dbReference type="GO" id="GO:0071944">
    <property type="term" value="C:cell periphery"/>
    <property type="evidence" value="ECO:0007669"/>
    <property type="project" value="UniProtKB-ARBA"/>
</dbReference>
<dbReference type="AlphaFoldDB" id="A0A7R9LST7"/>
<organism evidence="8">
    <name type="scientific">Oppiella nova</name>
    <dbReference type="NCBI Taxonomy" id="334625"/>
    <lineage>
        <taxon>Eukaryota</taxon>
        <taxon>Metazoa</taxon>
        <taxon>Ecdysozoa</taxon>
        <taxon>Arthropoda</taxon>
        <taxon>Chelicerata</taxon>
        <taxon>Arachnida</taxon>
        <taxon>Acari</taxon>
        <taxon>Acariformes</taxon>
        <taxon>Sarcoptiformes</taxon>
        <taxon>Oribatida</taxon>
        <taxon>Brachypylina</taxon>
        <taxon>Oppioidea</taxon>
        <taxon>Oppiidae</taxon>
        <taxon>Oppiella</taxon>
    </lineage>
</organism>
<dbReference type="SMART" id="SM01196">
    <property type="entry name" value="FERM_C"/>
    <property type="match status" value="1"/>
</dbReference>
<dbReference type="Pfam" id="PF00373">
    <property type="entry name" value="FERM_M"/>
    <property type="match status" value="1"/>
</dbReference>
<evidence type="ECO:0000313" key="8">
    <source>
        <dbReference type="EMBL" id="CAD7647248.1"/>
    </source>
</evidence>
<dbReference type="SUPFAM" id="SSF54236">
    <property type="entry name" value="Ubiquitin-like"/>
    <property type="match status" value="1"/>
</dbReference>
<dbReference type="GO" id="GO:0009887">
    <property type="term" value="P:animal organ morphogenesis"/>
    <property type="evidence" value="ECO:0007669"/>
    <property type="project" value="UniProtKB-ARBA"/>
</dbReference>
<reference evidence="8" key="1">
    <citation type="submission" date="2020-11" db="EMBL/GenBank/DDBJ databases">
        <authorList>
            <person name="Tran Van P."/>
        </authorList>
    </citation>
    <scope>NUCLEOTIDE SEQUENCE</scope>
</reference>
<keyword evidence="6" id="KW-1133">Transmembrane helix</keyword>
<comment type="subcellular location">
    <subcellularLocation>
        <location evidence="1">Cell junction</location>
        <location evidence="1">Adherens junction</location>
    </subcellularLocation>
    <subcellularLocation>
        <location evidence="4">Cell projection</location>
        <location evidence="4">Rhabdomere</location>
    </subcellularLocation>
</comment>
<feature type="domain" description="FERM" evidence="7">
    <location>
        <begin position="77"/>
        <end position="358"/>
    </location>
</feature>
<dbReference type="Pfam" id="PF09379">
    <property type="entry name" value="FERM_N"/>
    <property type="match status" value="1"/>
</dbReference>
<dbReference type="InterPro" id="IPR018980">
    <property type="entry name" value="FERM_PH-like_C"/>
</dbReference>
<dbReference type="CDD" id="cd17102">
    <property type="entry name" value="FERM_F1_FRMD3"/>
    <property type="match status" value="1"/>
</dbReference>
<dbReference type="InterPro" id="IPR000299">
    <property type="entry name" value="FERM_domain"/>
</dbReference>
<dbReference type="InterPro" id="IPR014352">
    <property type="entry name" value="FERM/acyl-CoA-bd_prot_sf"/>
</dbReference>
<evidence type="ECO:0000256" key="1">
    <source>
        <dbReference type="ARBA" id="ARBA00004536"/>
    </source>
</evidence>
<dbReference type="EMBL" id="CAJPVJ010002673">
    <property type="protein sequence ID" value="CAG2166634.1"/>
    <property type="molecule type" value="Genomic_DNA"/>
</dbReference>
<evidence type="ECO:0000256" key="4">
    <source>
        <dbReference type="ARBA" id="ARBA00043944"/>
    </source>
</evidence>
<name>A0A7R9LST7_9ACAR</name>
<dbReference type="PROSITE" id="PS00660">
    <property type="entry name" value="FERM_1"/>
    <property type="match status" value="1"/>
</dbReference>
<dbReference type="Gene3D" id="1.20.80.10">
    <property type="match status" value="1"/>
</dbReference>
<dbReference type="FunFam" id="3.10.20.90:FF:000002">
    <property type="entry name" value="Erythrocyte protein band 4.1-like 3"/>
    <property type="match status" value="1"/>
</dbReference>
<keyword evidence="6" id="KW-0472">Membrane</keyword>
<dbReference type="InterPro" id="IPR000798">
    <property type="entry name" value="Ez/rad/moesin-like"/>
</dbReference>
<sequence length="639" mass="73970">MFRFGSRKDVNCEFKCGIRLLDDNEVLQTEFKREHKGQFLLDFVFKSLNLIEREIYISETIVEMFRFGSRKDVNCEFKCGIRLLDDNEVLQTEFKREHKGQFLLDFVFKSLNLIERDYFGLRFVDQNKQRNWLDPTRSVVKQVKGLNPIVLCFRVKFYAADPSLLKEEITRYFLYLQLRRDLLHGRLYCMPSDATILMALVIQSELGDYDAEEHVGNYVSEFKLLLNQSSKIETQVMDIHKNELRGQTPAEAELNFLKKASHLETYGIDPHPVKDHKGNQLYLGVNHSGILAFQGSRKTHHFKWSELQKITYESRMFIAHCLINDKKHLIGFKCPNISSCHYLWRCAVEQRYFFTMNSSRDIPFVTTGGGIFSRSCKLRYSGRTEREIIEDMKRVDRVSTSIHRSYSITSAPPSMRTLGRSNTAPLPHHESPERSTYYHSKVVPYLNYSTLSEPCDEHNPHVEHDSHEGHANANVSLPPSLDPFDEEDWDLSMTSSLPTEFDLRPDLTPTGEECQTLSFETPEVRSSPSHMASNGTDSDEPYEQNSDILDKKMTSSQSKSSGISCRALPRKPLTKLYAIVRTSILSSLLVMLFFSCLLVLIIESDSDLFSHLRKLPELVVLRRDYYEPLKDIVWQSIGK</sequence>
<dbReference type="PANTHER" id="PTHR23280">
    <property type="entry name" value="4.1 G PROTEIN"/>
    <property type="match status" value="1"/>
</dbReference>
<dbReference type="InterPro" id="IPR011993">
    <property type="entry name" value="PH-like_dom_sf"/>
</dbReference>
<dbReference type="Pfam" id="PF08736">
    <property type="entry name" value="FA"/>
    <property type="match status" value="1"/>
</dbReference>
<dbReference type="Gene3D" id="2.30.29.30">
    <property type="entry name" value="Pleckstrin-homology domain (PH domain)/Phosphotyrosine-binding domain (PTB)"/>
    <property type="match status" value="1"/>
</dbReference>
<dbReference type="EMBL" id="OC917498">
    <property type="protein sequence ID" value="CAD7647248.1"/>
    <property type="molecule type" value="Genomic_DNA"/>
</dbReference>
<dbReference type="InterPro" id="IPR029071">
    <property type="entry name" value="Ubiquitin-like_domsf"/>
</dbReference>